<organism evidence="1 2">
    <name type="scientific">Dickeya phage vB_DsoM_JA29</name>
    <dbReference type="NCBI Taxonomy" id="2283031"/>
    <lineage>
        <taxon>Viruses</taxon>
        <taxon>Duplodnaviria</taxon>
        <taxon>Heunggongvirae</taxon>
        <taxon>Uroviricota</taxon>
        <taxon>Caudoviricetes</taxon>
        <taxon>Salmondvirus</taxon>
        <taxon>Salmondvirus JA29</taxon>
    </lineage>
</organism>
<keyword evidence="2" id="KW-1185">Reference proteome</keyword>
<evidence type="ECO:0000313" key="2">
    <source>
        <dbReference type="Proteomes" id="UP000263326"/>
    </source>
</evidence>
<dbReference type="EMBL" id="MH460461">
    <property type="protein sequence ID" value="AXG66929.1"/>
    <property type="molecule type" value="Genomic_DNA"/>
</dbReference>
<accession>A0A384ZXI0</accession>
<name>A0A384ZXI0_9CAUD</name>
<dbReference type="Proteomes" id="UP000263326">
    <property type="component" value="Segment"/>
</dbReference>
<evidence type="ECO:0000313" key="1">
    <source>
        <dbReference type="EMBL" id="AXG66929.1"/>
    </source>
</evidence>
<sequence length="183" mass="20138">MQTEIIFGSADPSQDIPLGWEARKETTNEAPIADDSNEGSSTIVLRETPHVKQADAVDVRETSVRAVACEKEDQELRSLYKIPEGSEISPIQRLFAGLARDLQAITQQSVDRKFNLNGGVSVSRSKSANARSKMLKMIMPELSREQGDKLAEAVGKNDGDAVAAIMTQIGKKLQKRLNMKNRK</sequence>
<gene>
    <name evidence="1" type="ORF">JA29_203</name>
</gene>
<proteinExistence type="predicted"/>
<protein>
    <submittedName>
        <fullName evidence="1">Uncharacterized protein</fullName>
    </submittedName>
</protein>
<reference evidence="1 2" key="1">
    <citation type="journal article" date="2018" name="Front. Microbiol.">
        <title>Jumbo Bacteriophages Are Represented Within an Increasing Diversity of Environmental Viruses Infecting the Emerging Phytopathogen, Dickeya solani.</title>
        <authorList>
            <person name="Day A.W."/>
            <person name="Ahn J."/>
            <person name="Salmond G.P.C."/>
        </authorList>
    </citation>
    <scope>NUCLEOTIDE SEQUENCE [LARGE SCALE GENOMIC DNA]</scope>
</reference>